<name>A0A6A5SIY8_9PLEO</name>
<keyword evidence="2 4" id="KW-0863">Zinc-finger</keyword>
<dbReference type="PROSITE" id="PS50865">
    <property type="entry name" value="ZF_MYND_2"/>
    <property type="match status" value="1"/>
</dbReference>
<keyword evidence="3" id="KW-0862">Zinc</keyword>
<gene>
    <name evidence="6" type="ORF">EJ02DRAFT_457871</name>
</gene>
<evidence type="ECO:0000259" key="5">
    <source>
        <dbReference type="PROSITE" id="PS50865"/>
    </source>
</evidence>
<dbReference type="InterPro" id="IPR002893">
    <property type="entry name" value="Znf_MYND"/>
</dbReference>
<dbReference type="GO" id="GO:0008270">
    <property type="term" value="F:zinc ion binding"/>
    <property type="evidence" value="ECO:0007669"/>
    <property type="project" value="UniProtKB-KW"/>
</dbReference>
<dbReference type="Gene3D" id="6.10.140.2220">
    <property type="match status" value="1"/>
</dbReference>
<protein>
    <recommendedName>
        <fullName evidence="5">MYND-type domain-containing protein</fullName>
    </recommendedName>
</protein>
<evidence type="ECO:0000256" key="2">
    <source>
        <dbReference type="ARBA" id="ARBA00022771"/>
    </source>
</evidence>
<evidence type="ECO:0000256" key="1">
    <source>
        <dbReference type="ARBA" id="ARBA00022723"/>
    </source>
</evidence>
<reference evidence="6" key="1">
    <citation type="journal article" date="2020" name="Stud. Mycol.">
        <title>101 Dothideomycetes genomes: a test case for predicting lifestyles and emergence of pathogens.</title>
        <authorList>
            <person name="Haridas S."/>
            <person name="Albert R."/>
            <person name="Binder M."/>
            <person name="Bloem J."/>
            <person name="Labutti K."/>
            <person name="Salamov A."/>
            <person name="Andreopoulos B."/>
            <person name="Baker S."/>
            <person name="Barry K."/>
            <person name="Bills G."/>
            <person name="Bluhm B."/>
            <person name="Cannon C."/>
            <person name="Castanera R."/>
            <person name="Culley D."/>
            <person name="Daum C."/>
            <person name="Ezra D."/>
            <person name="Gonzalez J."/>
            <person name="Henrissat B."/>
            <person name="Kuo A."/>
            <person name="Liang C."/>
            <person name="Lipzen A."/>
            <person name="Lutzoni F."/>
            <person name="Magnuson J."/>
            <person name="Mondo S."/>
            <person name="Nolan M."/>
            <person name="Ohm R."/>
            <person name="Pangilinan J."/>
            <person name="Park H.-J."/>
            <person name="Ramirez L."/>
            <person name="Alfaro M."/>
            <person name="Sun H."/>
            <person name="Tritt A."/>
            <person name="Yoshinaga Y."/>
            <person name="Zwiers L.-H."/>
            <person name="Turgeon B."/>
            <person name="Goodwin S."/>
            <person name="Spatafora J."/>
            <person name="Crous P."/>
            <person name="Grigoriev I."/>
        </authorList>
    </citation>
    <scope>NUCLEOTIDE SEQUENCE</scope>
    <source>
        <strain evidence="6">CBS 161.51</strain>
    </source>
</reference>
<keyword evidence="7" id="KW-1185">Reference proteome</keyword>
<evidence type="ECO:0000256" key="3">
    <source>
        <dbReference type="ARBA" id="ARBA00022833"/>
    </source>
</evidence>
<feature type="domain" description="MYND-type" evidence="5">
    <location>
        <begin position="139"/>
        <end position="176"/>
    </location>
</feature>
<evidence type="ECO:0000256" key="4">
    <source>
        <dbReference type="PROSITE-ProRule" id="PRU00134"/>
    </source>
</evidence>
<evidence type="ECO:0000313" key="6">
    <source>
        <dbReference type="EMBL" id="KAF1938486.1"/>
    </source>
</evidence>
<dbReference type="SUPFAM" id="SSF144232">
    <property type="entry name" value="HIT/MYND zinc finger-like"/>
    <property type="match status" value="1"/>
</dbReference>
<dbReference type="AlphaFoldDB" id="A0A6A5SIY8"/>
<accession>A0A6A5SIY8</accession>
<organism evidence="6 7">
    <name type="scientific">Clathrospora elynae</name>
    <dbReference type="NCBI Taxonomy" id="706981"/>
    <lineage>
        <taxon>Eukaryota</taxon>
        <taxon>Fungi</taxon>
        <taxon>Dikarya</taxon>
        <taxon>Ascomycota</taxon>
        <taxon>Pezizomycotina</taxon>
        <taxon>Dothideomycetes</taxon>
        <taxon>Pleosporomycetidae</taxon>
        <taxon>Pleosporales</taxon>
        <taxon>Diademaceae</taxon>
        <taxon>Clathrospora</taxon>
    </lineage>
</organism>
<dbReference type="OrthoDB" id="432970at2759"/>
<keyword evidence="1" id="KW-0479">Metal-binding</keyword>
<proteinExistence type="predicted"/>
<dbReference type="Pfam" id="PF01753">
    <property type="entry name" value="zf-MYND"/>
    <property type="match status" value="1"/>
</dbReference>
<sequence length="192" mass="21752">MATRSIRLEFIPMPKSTDTEEWTRTCDVPASLLAPLHVQSTPAHNAQIRSTMSPILSSYQSEANTKAGPLCPVCDSQTTLALLRPVAFLHLDSDPYITVYVLPTCGKKKCQERSKEIHDEVMDKTLKKQQDELMLGRFCSVCGTENGTKKCAKCKVSSYCSKEHQKRHWKTHKDLCFVSQCMREVTEGQRVW</sequence>
<dbReference type="PROSITE" id="PS01360">
    <property type="entry name" value="ZF_MYND_1"/>
    <property type="match status" value="1"/>
</dbReference>
<dbReference type="EMBL" id="ML976104">
    <property type="protein sequence ID" value="KAF1938486.1"/>
    <property type="molecule type" value="Genomic_DNA"/>
</dbReference>
<dbReference type="Proteomes" id="UP000800038">
    <property type="component" value="Unassembled WGS sequence"/>
</dbReference>
<evidence type="ECO:0000313" key="7">
    <source>
        <dbReference type="Proteomes" id="UP000800038"/>
    </source>
</evidence>